<sequence>MVNFHAIFITQGYLTLLTTFSAADLMADSVAGFVVGFAAFDEWLEISRGGLTASEW</sequence>
<name>G2XRZ2_BOTF4</name>
<dbReference type="Proteomes" id="UP000008177">
    <property type="component" value="Unplaced contigs"/>
</dbReference>
<protein>
    <submittedName>
        <fullName evidence="2">Uncharacterized protein</fullName>
    </submittedName>
</protein>
<feature type="chain" id="PRO_5003439854" evidence="1">
    <location>
        <begin position="24"/>
        <end position="56"/>
    </location>
</feature>
<dbReference type="HOGENOM" id="CLU_3013898_0_0_1"/>
<evidence type="ECO:0000313" key="3">
    <source>
        <dbReference type="Proteomes" id="UP000008177"/>
    </source>
</evidence>
<evidence type="ECO:0000313" key="2">
    <source>
        <dbReference type="EMBL" id="CCD33738.1"/>
    </source>
</evidence>
<dbReference type="InParanoid" id="G2XRZ2"/>
<feature type="signal peptide" evidence="1">
    <location>
        <begin position="1"/>
        <end position="23"/>
    </location>
</feature>
<dbReference type="AlphaFoldDB" id="G2XRZ2"/>
<gene>
    <name evidence="2" type="ORF">BofuT4_uP065500.1</name>
</gene>
<accession>G2XRZ2</accession>
<keyword evidence="1" id="KW-0732">Signal</keyword>
<proteinExistence type="predicted"/>
<reference evidence="3" key="1">
    <citation type="journal article" date="2011" name="PLoS Genet.">
        <title>Genomic analysis of the necrotrophic fungal pathogens Sclerotinia sclerotiorum and Botrytis cinerea.</title>
        <authorList>
            <person name="Amselem J."/>
            <person name="Cuomo C.A."/>
            <person name="van Kan J.A."/>
            <person name="Viaud M."/>
            <person name="Benito E.P."/>
            <person name="Couloux A."/>
            <person name="Coutinho P.M."/>
            <person name="de Vries R.P."/>
            <person name="Dyer P.S."/>
            <person name="Fillinger S."/>
            <person name="Fournier E."/>
            <person name="Gout L."/>
            <person name="Hahn M."/>
            <person name="Kohn L."/>
            <person name="Lapalu N."/>
            <person name="Plummer K.M."/>
            <person name="Pradier J.M."/>
            <person name="Quevillon E."/>
            <person name="Sharon A."/>
            <person name="Simon A."/>
            <person name="ten Have A."/>
            <person name="Tudzynski B."/>
            <person name="Tudzynski P."/>
            <person name="Wincker P."/>
            <person name="Andrew M."/>
            <person name="Anthouard V."/>
            <person name="Beever R.E."/>
            <person name="Beffa R."/>
            <person name="Benoit I."/>
            <person name="Bouzid O."/>
            <person name="Brault B."/>
            <person name="Chen Z."/>
            <person name="Choquer M."/>
            <person name="Collemare J."/>
            <person name="Cotton P."/>
            <person name="Danchin E.G."/>
            <person name="Da Silva C."/>
            <person name="Gautier A."/>
            <person name="Giraud C."/>
            <person name="Giraud T."/>
            <person name="Gonzalez C."/>
            <person name="Grossetete S."/>
            <person name="Guldener U."/>
            <person name="Henrissat B."/>
            <person name="Howlett B.J."/>
            <person name="Kodira C."/>
            <person name="Kretschmer M."/>
            <person name="Lappartient A."/>
            <person name="Leroch M."/>
            <person name="Levis C."/>
            <person name="Mauceli E."/>
            <person name="Neuveglise C."/>
            <person name="Oeser B."/>
            <person name="Pearson M."/>
            <person name="Poulain J."/>
            <person name="Poussereau N."/>
            <person name="Quesneville H."/>
            <person name="Rascle C."/>
            <person name="Schumacher J."/>
            <person name="Segurens B."/>
            <person name="Sexton A."/>
            <person name="Silva E."/>
            <person name="Sirven C."/>
            <person name="Soanes D.M."/>
            <person name="Talbot N.J."/>
            <person name="Templeton M."/>
            <person name="Yandava C."/>
            <person name="Yarden O."/>
            <person name="Zeng Q."/>
            <person name="Rollins J.A."/>
            <person name="Lebrun M.H."/>
            <person name="Dickman M."/>
        </authorList>
    </citation>
    <scope>NUCLEOTIDE SEQUENCE [LARGE SCALE GENOMIC DNA]</scope>
    <source>
        <strain evidence="3">T4</strain>
    </source>
</reference>
<evidence type="ECO:0000256" key="1">
    <source>
        <dbReference type="SAM" id="SignalP"/>
    </source>
</evidence>
<organism evidence="2 3">
    <name type="scientific">Botryotinia fuckeliana (strain T4)</name>
    <name type="common">Noble rot fungus</name>
    <name type="synonym">Botrytis cinerea</name>
    <dbReference type="NCBI Taxonomy" id="999810"/>
    <lineage>
        <taxon>Eukaryota</taxon>
        <taxon>Fungi</taxon>
        <taxon>Dikarya</taxon>
        <taxon>Ascomycota</taxon>
        <taxon>Pezizomycotina</taxon>
        <taxon>Leotiomycetes</taxon>
        <taxon>Helotiales</taxon>
        <taxon>Sclerotiniaceae</taxon>
        <taxon>Botrytis</taxon>
    </lineage>
</organism>
<dbReference type="EMBL" id="FQ790259">
    <property type="protein sequence ID" value="CCD33738.1"/>
    <property type="molecule type" value="Genomic_DNA"/>
</dbReference>